<sequence>MSDYHLLNAEKEKRREERDARRERDPEYENVAFDNSKTENIRHRFSKYYPLQGDSIEQHEYLERERASASKPSALAALNEMDRAHVTAENQQACIDRQAAKVETRDFAYEKDHPLHSGYQIHTYAEKKRDAQRVFEDYYESVKRTKE</sequence>
<protein>
    <submittedName>
        <fullName evidence="2">Uncharacterized protein</fullName>
    </submittedName>
</protein>
<organism evidence="2 3">
    <name type="scientific">Exophiala dermatitidis</name>
    <name type="common">Black yeast-like fungus</name>
    <name type="synonym">Wangiella dermatitidis</name>
    <dbReference type="NCBI Taxonomy" id="5970"/>
    <lineage>
        <taxon>Eukaryota</taxon>
        <taxon>Fungi</taxon>
        <taxon>Dikarya</taxon>
        <taxon>Ascomycota</taxon>
        <taxon>Pezizomycotina</taxon>
        <taxon>Eurotiomycetes</taxon>
        <taxon>Chaetothyriomycetidae</taxon>
        <taxon>Chaetothyriales</taxon>
        <taxon>Herpotrichiellaceae</taxon>
        <taxon>Exophiala</taxon>
    </lineage>
</organism>
<feature type="compositionally biased region" description="Basic and acidic residues" evidence="1">
    <location>
        <begin position="8"/>
        <end position="27"/>
    </location>
</feature>
<gene>
    <name evidence="2" type="ORF">HRR80_001224</name>
</gene>
<reference evidence="2" key="1">
    <citation type="submission" date="2023-01" db="EMBL/GenBank/DDBJ databases">
        <title>Exophiala dermititidis isolated from Cystic Fibrosis Patient.</title>
        <authorList>
            <person name="Kurbessoian T."/>
            <person name="Crocker A."/>
            <person name="Murante D."/>
            <person name="Hogan D.A."/>
            <person name="Stajich J.E."/>
        </authorList>
    </citation>
    <scope>NUCLEOTIDE SEQUENCE</scope>
    <source>
        <strain evidence="2">Ex8</strain>
    </source>
</reference>
<evidence type="ECO:0000313" key="2">
    <source>
        <dbReference type="EMBL" id="KAJ8994511.1"/>
    </source>
</evidence>
<dbReference type="Proteomes" id="UP001161757">
    <property type="component" value="Unassembled WGS sequence"/>
</dbReference>
<evidence type="ECO:0000256" key="1">
    <source>
        <dbReference type="SAM" id="MobiDB-lite"/>
    </source>
</evidence>
<dbReference type="EMBL" id="JAJGCB010000002">
    <property type="protein sequence ID" value="KAJ8994511.1"/>
    <property type="molecule type" value="Genomic_DNA"/>
</dbReference>
<feature type="region of interest" description="Disordered" evidence="1">
    <location>
        <begin position="1"/>
        <end position="29"/>
    </location>
</feature>
<comment type="caution">
    <text evidence="2">The sequence shown here is derived from an EMBL/GenBank/DDBJ whole genome shotgun (WGS) entry which is preliminary data.</text>
</comment>
<name>A0AAN6F201_EXODE</name>
<dbReference type="AlphaFoldDB" id="A0AAN6F201"/>
<evidence type="ECO:0000313" key="3">
    <source>
        <dbReference type="Proteomes" id="UP001161757"/>
    </source>
</evidence>
<proteinExistence type="predicted"/>
<accession>A0AAN6F201</accession>